<comment type="subcellular location">
    <subcellularLocation>
        <location evidence="1">Membrane</location>
        <topology evidence="1">Multi-pass membrane protein</topology>
    </subcellularLocation>
</comment>
<feature type="transmembrane region" description="Helical" evidence="11">
    <location>
        <begin position="767"/>
        <end position="786"/>
    </location>
</feature>
<feature type="transmembrane region" description="Helical" evidence="11">
    <location>
        <begin position="1018"/>
        <end position="1044"/>
    </location>
</feature>
<evidence type="ECO:0000256" key="5">
    <source>
        <dbReference type="ARBA" id="ARBA00022989"/>
    </source>
</evidence>
<dbReference type="GO" id="GO:0016020">
    <property type="term" value="C:membrane"/>
    <property type="evidence" value="ECO:0007669"/>
    <property type="project" value="UniProtKB-SubCell"/>
</dbReference>
<keyword evidence="4 10" id="KW-0812">Transmembrane</keyword>
<keyword evidence="9" id="KW-1015">Disulfide bond</keyword>
<evidence type="ECO:0000256" key="3">
    <source>
        <dbReference type="ARBA" id="ARBA00022448"/>
    </source>
</evidence>
<evidence type="ECO:0000256" key="7">
    <source>
        <dbReference type="ARBA" id="ARBA00023180"/>
    </source>
</evidence>
<dbReference type="PROSITE" id="PS00610">
    <property type="entry name" value="NA_NEUROTRAN_SYMP_1"/>
    <property type="match status" value="1"/>
</dbReference>
<evidence type="ECO:0000256" key="1">
    <source>
        <dbReference type="ARBA" id="ARBA00004141"/>
    </source>
</evidence>
<dbReference type="Proteomes" id="UP001634394">
    <property type="component" value="Unassembled WGS sequence"/>
</dbReference>
<feature type="transmembrane region" description="Helical" evidence="11">
    <location>
        <begin position="513"/>
        <end position="530"/>
    </location>
</feature>
<organism evidence="12 13">
    <name type="scientific">Sinanodonta woodiana</name>
    <name type="common">Chinese pond mussel</name>
    <name type="synonym">Anodonta woodiana</name>
    <dbReference type="NCBI Taxonomy" id="1069815"/>
    <lineage>
        <taxon>Eukaryota</taxon>
        <taxon>Metazoa</taxon>
        <taxon>Spiralia</taxon>
        <taxon>Lophotrochozoa</taxon>
        <taxon>Mollusca</taxon>
        <taxon>Bivalvia</taxon>
        <taxon>Autobranchia</taxon>
        <taxon>Heteroconchia</taxon>
        <taxon>Palaeoheterodonta</taxon>
        <taxon>Unionida</taxon>
        <taxon>Unionoidea</taxon>
        <taxon>Unionidae</taxon>
        <taxon>Unioninae</taxon>
        <taxon>Sinanodonta</taxon>
    </lineage>
</organism>
<keyword evidence="3 10" id="KW-0813">Transport</keyword>
<evidence type="ECO:0000256" key="9">
    <source>
        <dbReference type="PIRSR" id="PIRSR600175-2"/>
    </source>
</evidence>
<evidence type="ECO:0000256" key="8">
    <source>
        <dbReference type="PIRSR" id="PIRSR600175-1"/>
    </source>
</evidence>
<feature type="binding site" evidence="8">
    <location>
        <position position="705"/>
    </location>
    <ligand>
        <name>Na(+)</name>
        <dbReference type="ChEBI" id="CHEBI:29101"/>
        <label>1</label>
    </ligand>
</feature>
<reference evidence="12 13" key="1">
    <citation type="submission" date="2024-11" db="EMBL/GenBank/DDBJ databases">
        <title>Chromosome-level genome assembly of the freshwater bivalve Anodonta woodiana.</title>
        <authorList>
            <person name="Chen X."/>
        </authorList>
    </citation>
    <scope>NUCLEOTIDE SEQUENCE [LARGE SCALE GENOMIC DNA]</scope>
    <source>
        <strain evidence="12">MN2024</strain>
        <tissue evidence="12">Gills</tissue>
    </source>
</reference>
<feature type="transmembrane region" description="Helical" evidence="11">
    <location>
        <begin position="1119"/>
        <end position="1145"/>
    </location>
</feature>
<feature type="transmembrane region" description="Helical" evidence="11">
    <location>
        <begin position="912"/>
        <end position="932"/>
    </location>
</feature>
<dbReference type="SUPFAM" id="SSF161070">
    <property type="entry name" value="SNF-like"/>
    <property type="match status" value="2"/>
</dbReference>
<dbReference type="EMBL" id="JBJQND010000004">
    <property type="protein sequence ID" value="KAL3878283.1"/>
    <property type="molecule type" value="Genomic_DNA"/>
</dbReference>
<evidence type="ECO:0000313" key="12">
    <source>
        <dbReference type="EMBL" id="KAL3878283.1"/>
    </source>
</evidence>
<feature type="transmembrane region" description="Helical" evidence="11">
    <location>
        <begin position="938"/>
        <end position="959"/>
    </location>
</feature>
<dbReference type="InterPro" id="IPR000175">
    <property type="entry name" value="Na/ntran_symport"/>
</dbReference>
<feature type="transmembrane region" description="Helical" evidence="11">
    <location>
        <begin position="542"/>
        <end position="568"/>
    </location>
</feature>
<feature type="transmembrane region" description="Helical" evidence="11">
    <location>
        <begin position="589"/>
        <end position="606"/>
    </location>
</feature>
<sequence>MAEFLDGILVPEYIFEIMSHSHCNIHFLYQYEVFTKRLLLCSVDSECKWCRADILFADNLDPELCILDKDETSEQKPIPPPRKDSYMEQKPIPPPRKDSCMQRHLVDKISTYVEEPEEEHQYWDRQFKYLLACVAFVSGLGTVLKFPGLAVRHGGGAFFVAYMAMMLLCGCPMVYLETTLGQYSTGGPITAWKVVLLFRGLGTCMLVVSIFLSLYYVMEVVWAVVYLSLSIYGCIQGKMPWINYTTSGKILLIFICNDIQIYLKSHSYLMSHRYLMIVIDIYTEILHLSQGLEHIGLPQWYLVLSLLLVWVVIFCCLFRGAKSLGKVVCVTAVLPYLILPVLFVFSCLSPGSLDGIKYFLNPQWRMLGNLQIWVDAATLMVYSLGLGTGCLSTLASYTHFHSHCFRNLLLICFANMLGLMVSGFSMYAVLGVYANITLTSVQSLKFTEYELGFAIFPYIISKISPFPGFSVLFFMVLILLGIDGELVLVQNIVAGIVDMLKDRGIKVTKRRRIIGLLAVCITLFAVGMVLTTEGGLYVTEFLNSYACGVSVLVILLLECLVLMYLYGATKFTNNIADMTGNHDSPWWKWSWRFITPIILLCLIIISSLSTRRLSYREYIYPDWTEALGWILTVLPLTLIPIEMLFAIQDETGPYIMKQQEVAEMAGGYISDIMTVSSTDSEDEDEENGDRGNWQRKVEFILSCLGYVLGLGNIWRFPFLVYRNGGGAFFVAYIVMLLFCGIPLVYMEMAFGQFGSLGPINIWKAVPLFKGVGYCMVISTAMVSYYYNMINSWALHFLFSSFYAILPWTTCGNQWNTDRCQENKYHSSDCTRINTTYIHHPDFVNHSCYEVLEGCTNPNSSTQMYELTNMFGEDSYIKGTLPTLRSPSEEYFYLYVLKRSESITDLGPVDWQLALYFLLSWGIVFICLVRGIYSAGKVAYVVVIVPFVILIILLIFAMMVDGHLEGIKFFVTPDWNRLWSPGMWSDAASQAFFSLSVMSGGLTTLASYNKFHNNICRDAILICLIDTLMSTLAGFTVFATIGILAHELNTKVENVIESATGLVFIVLPAAIQRFNPPQLWSGLFFIMILLMGLSSQMMMVEMVVTAIIDEKVQILRKWRILVLLCVCSIFYLLGLPQATQAGIYILQLVDEYAATIPLLVNGICMCLALAWIYRIRHFSSDLQHMTGFPVSSWWKVMWSFVTPIIIIILLVLRAVGFKSLSSVEPEHFPHWIDVLGIFLCLLPLSPIPVCAIIKIIQYDGTFPQRVKKACESEPSWGPAHVKHWKNVEYYPAVNTHTLAVDIEHSPLHTVTGTCKYASQVHGSFEVQVTHLISSASLPVTGSDITNQPDITVVPDYFWNLSVSLSDVYHISVFMPSSRKYSSRVLLIV</sequence>
<feature type="transmembrane region" description="Helical" evidence="11">
    <location>
        <begin position="298"/>
        <end position="320"/>
    </location>
</feature>
<feature type="transmembrane region" description="Helical" evidence="11">
    <location>
        <begin position="1192"/>
        <end position="1214"/>
    </location>
</feature>
<dbReference type="PANTHER" id="PTHR11616:SF321">
    <property type="entry name" value="SODIUM-DEPENDENT NUTRIENT AMINO ACID TRANSPORTER 1-RELATED"/>
    <property type="match status" value="1"/>
</dbReference>
<comment type="caution">
    <text evidence="12">The sequence shown here is derived from an EMBL/GenBank/DDBJ whole genome shotgun (WGS) entry which is preliminary data.</text>
</comment>
<dbReference type="PRINTS" id="PR00176">
    <property type="entry name" value="NANEUSMPORT"/>
</dbReference>
<feature type="transmembrane region" description="Helical" evidence="11">
    <location>
        <begin position="196"/>
        <end position="229"/>
    </location>
</feature>
<feature type="transmembrane region" description="Helical" evidence="11">
    <location>
        <begin position="986"/>
        <end position="1006"/>
    </location>
</feature>
<feature type="transmembrane region" description="Helical" evidence="11">
    <location>
        <begin position="327"/>
        <end position="352"/>
    </location>
</feature>
<feature type="transmembrane region" description="Helical" evidence="11">
    <location>
        <begin position="726"/>
        <end position="746"/>
    </location>
</feature>
<accession>A0ABD3WYF2</accession>
<feature type="transmembrane region" description="Helical" evidence="11">
    <location>
        <begin position="471"/>
        <end position="493"/>
    </location>
</feature>
<keyword evidence="10" id="KW-0769">Symport</keyword>
<keyword evidence="6 11" id="KW-0472">Membrane</keyword>
<feature type="binding site" evidence="8">
    <location>
        <position position="712"/>
    </location>
    <ligand>
        <name>Na(+)</name>
        <dbReference type="ChEBI" id="CHEBI:29101"/>
        <label>1</label>
    </ligand>
</feature>
<protein>
    <recommendedName>
        <fullName evidence="10">Transporter</fullName>
    </recommendedName>
</protein>
<dbReference type="InterPro" id="IPR037272">
    <property type="entry name" value="SNS_sf"/>
</dbReference>
<keyword evidence="13" id="KW-1185">Reference proteome</keyword>
<feature type="transmembrane region" description="Helical" evidence="11">
    <location>
        <begin position="699"/>
        <end position="720"/>
    </location>
</feature>
<evidence type="ECO:0000256" key="11">
    <source>
        <dbReference type="SAM" id="Phobius"/>
    </source>
</evidence>
<dbReference type="PROSITE" id="PS50267">
    <property type="entry name" value="NA_NEUROTRAN_SYMP_3"/>
    <property type="match status" value="2"/>
</dbReference>
<keyword evidence="7" id="KW-0325">Glycoprotein</keyword>
<feature type="transmembrane region" description="Helical" evidence="11">
    <location>
        <begin position="372"/>
        <end position="396"/>
    </location>
</feature>
<comment type="similarity">
    <text evidence="2 10">Belongs to the sodium:neurotransmitter symporter (SNF) (TC 2.A.22) family.</text>
</comment>
<feature type="binding site" evidence="8">
    <location>
        <position position="993"/>
    </location>
    <ligand>
        <name>Na(+)</name>
        <dbReference type="ChEBI" id="CHEBI:29101"/>
        <label>1</label>
    </ligand>
</feature>
<name>A0ABD3WYF2_SINWO</name>
<dbReference type="PANTHER" id="PTHR11616">
    <property type="entry name" value="SODIUM/CHLORIDE DEPENDENT TRANSPORTER"/>
    <property type="match status" value="1"/>
</dbReference>
<gene>
    <name evidence="12" type="ORF">ACJMK2_030648</name>
</gene>
<evidence type="ECO:0000256" key="4">
    <source>
        <dbReference type="ARBA" id="ARBA00022692"/>
    </source>
</evidence>
<keyword evidence="5 11" id="KW-1133">Transmembrane helix</keyword>
<feature type="disulfide bond" evidence="9">
    <location>
        <begin position="810"/>
        <end position="819"/>
    </location>
</feature>
<feature type="transmembrane region" description="Helical" evidence="11">
    <location>
        <begin position="156"/>
        <end position="176"/>
    </location>
</feature>
<dbReference type="Pfam" id="PF00209">
    <property type="entry name" value="SNF"/>
    <property type="match status" value="2"/>
</dbReference>
<feature type="transmembrane region" description="Helical" evidence="11">
    <location>
        <begin position="626"/>
        <end position="647"/>
    </location>
</feature>
<feature type="transmembrane region" description="Helical" evidence="11">
    <location>
        <begin position="1082"/>
        <end position="1107"/>
    </location>
</feature>
<evidence type="ECO:0000256" key="2">
    <source>
        <dbReference type="ARBA" id="ARBA00006459"/>
    </source>
</evidence>
<feature type="transmembrane region" description="Helical" evidence="11">
    <location>
        <begin position="1151"/>
        <end position="1172"/>
    </location>
</feature>
<evidence type="ECO:0000256" key="6">
    <source>
        <dbReference type="ARBA" id="ARBA00023136"/>
    </source>
</evidence>
<evidence type="ECO:0000256" key="10">
    <source>
        <dbReference type="RuleBase" id="RU003732"/>
    </source>
</evidence>
<keyword evidence="8" id="KW-0915">Sodium</keyword>
<evidence type="ECO:0000313" key="13">
    <source>
        <dbReference type="Proteomes" id="UP001634394"/>
    </source>
</evidence>
<dbReference type="GO" id="GO:0015293">
    <property type="term" value="F:symporter activity"/>
    <property type="evidence" value="ECO:0007669"/>
    <property type="project" value="UniProtKB-KW"/>
</dbReference>
<proteinExistence type="inferred from homology"/>
<feature type="transmembrane region" description="Helical" evidence="11">
    <location>
        <begin position="1234"/>
        <end position="1255"/>
    </location>
</feature>
<feature type="transmembrane region" description="Helical" evidence="11">
    <location>
        <begin position="129"/>
        <end position="150"/>
    </location>
</feature>
<keyword evidence="8" id="KW-0479">Metal-binding</keyword>
<feature type="binding site" evidence="8">
    <location>
        <position position="1094"/>
    </location>
    <ligand>
        <name>Na(+)</name>
        <dbReference type="ChEBI" id="CHEBI:29101"/>
        <label>1</label>
    </ligand>
</feature>
<feature type="transmembrane region" description="Helical" evidence="11">
    <location>
        <begin position="408"/>
        <end position="434"/>
    </location>
</feature>